<keyword evidence="1" id="KW-1133">Transmembrane helix</keyword>
<reference evidence="2 3" key="1">
    <citation type="journal article" date="2010" name="J. Bacteriol.">
        <title>Genome sequence of the milbemycin-producing bacterium Streptomyces bingchenggensis.</title>
        <authorList>
            <person name="Wang X.J."/>
            <person name="Yan Y.J."/>
            <person name="Zhang B."/>
            <person name="An J."/>
            <person name="Wang J.J."/>
            <person name="Tian J."/>
            <person name="Jiang L."/>
            <person name="Chen Y.H."/>
            <person name="Huang S.X."/>
            <person name="Yin M."/>
            <person name="Zhang J."/>
            <person name="Gao A.L."/>
            <person name="Liu C.X."/>
            <person name="Zhu Z.X."/>
            <person name="Xiang W.S."/>
        </authorList>
    </citation>
    <scope>NUCLEOTIDE SEQUENCE [LARGE SCALE GENOMIC DNA]</scope>
    <source>
        <strain evidence="2 3">BCW-1</strain>
    </source>
</reference>
<dbReference type="RefSeq" id="WP_014179148.1">
    <property type="nucleotide sequence ID" value="NC_016582.1"/>
</dbReference>
<dbReference type="STRING" id="749414.SBI_06578"/>
<dbReference type="PATRIC" id="fig|749414.3.peg.6775"/>
<dbReference type="HOGENOM" id="CLU_1325689_0_0_11"/>
<dbReference type="AlphaFoldDB" id="D7BVW9"/>
<sequence length="207" mass="22066">MLADEYGYQVSRGTAATYPGVYERLRREKNIARNFLLFAVVMVAVAVAGVQWLVPVSLDAGVVVAGGAGTLALFSGLGGAIGLAVTGSKLALARSHPFQAWPCQLEETKDHQRLILLLAPDGSVARELDSAVPDTVWHGTPDGRGMLWIAGDLRSQCLVATPEAKELWRAKGRPYGASPVAGGGRLRAVEDELLRTATQEAFSAWLQ</sequence>
<dbReference type="eggNOG" id="ENOG5031TR7">
    <property type="taxonomic scope" value="Bacteria"/>
</dbReference>
<gene>
    <name evidence="2" type="ordered locus">SBI_06578</name>
</gene>
<evidence type="ECO:0000313" key="3">
    <source>
        <dbReference type="Proteomes" id="UP000000377"/>
    </source>
</evidence>
<dbReference type="Proteomes" id="UP000000377">
    <property type="component" value="Chromosome"/>
</dbReference>
<keyword evidence="1" id="KW-0472">Membrane</keyword>
<evidence type="ECO:0000256" key="1">
    <source>
        <dbReference type="SAM" id="Phobius"/>
    </source>
</evidence>
<accession>D7BVW9</accession>
<dbReference type="KEGG" id="sbh:SBI_06578"/>
<keyword evidence="3" id="KW-1185">Reference proteome</keyword>
<evidence type="ECO:0000313" key="2">
    <source>
        <dbReference type="EMBL" id="ADI09698.1"/>
    </source>
</evidence>
<dbReference type="EMBL" id="CP002047">
    <property type="protein sequence ID" value="ADI09698.1"/>
    <property type="molecule type" value="Genomic_DNA"/>
</dbReference>
<name>D7BVW9_STRBB</name>
<protein>
    <submittedName>
        <fullName evidence="2">Uncharacterized protein</fullName>
    </submittedName>
</protein>
<feature type="transmembrane region" description="Helical" evidence="1">
    <location>
        <begin position="60"/>
        <end position="85"/>
    </location>
</feature>
<feature type="transmembrane region" description="Helical" evidence="1">
    <location>
        <begin position="34"/>
        <end position="54"/>
    </location>
</feature>
<proteinExistence type="predicted"/>
<organism evidence="2 3">
    <name type="scientific">Streptomyces bingchenggensis (strain BCW-1)</name>
    <dbReference type="NCBI Taxonomy" id="749414"/>
    <lineage>
        <taxon>Bacteria</taxon>
        <taxon>Bacillati</taxon>
        <taxon>Actinomycetota</taxon>
        <taxon>Actinomycetes</taxon>
        <taxon>Kitasatosporales</taxon>
        <taxon>Streptomycetaceae</taxon>
        <taxon>Streptomyces</taxon>
    </lineage>
</organism>
<keyword evidence="1" id="KW-0812">Transmembrane</keyword>